<feature type="chain" id="PRO_5001970172" evidence="1">
    <location>
        <begin position="21"/>
        <end position="250"/>
    </location>
</feature>
<feature type="signal peptide" evidence="1">
    <location>
        <begin position="1"/>
        <end position="20"/>
    </location>
</feature>
<dbReference type="RefSeq" id="WP_102105899.1">
    <property type="nucleotide sequence ID" value="NZ_KN293978.2"/>
</dbReference>
<evidence type="ECO:0000256" key="1">
    <source>
        <dbReference type="SAM" id="SignalP"/>
    </source>
</evidence>
<dbReference type="eggNOG" id="ENOG50313V2">
    <property type="taxonomic scope" value="Bacteria"/>
</dbReference>
<dbReference type="EMBL" id="AONH01000007">
    <property type="protein sequence ID" value="KGM88675.1"/>
    <property type="molecule type" value="Genomic_DNA"/>
</dbReference>
<dbReference type="AlphaFoldDB" id="A0A0A0HN85"/>
<accession>A0A0A0HN85</accession>
<dbReference type="OrthoDB" id="7738516at2"/>
<dbReference type="Proteomes" id="UP000030021">
    <property type="component" value="Unassembled WGS sequence"/>
</dbReference>
<protein>
    <submittedName>
        <fullName evidence="2">Uncharacterized protein</fullName>
    </submittedName>
</protein>
<organism evidence="2 3">
    <name type="scientific">Roseovarius mucosus DSM 17069</name>
    <dbReference type="NCBI Taxonomy" id="1288298"/>
    <lineage>
        <taxon>Bacteria</taxon>
        <taxon>Pseudomonadati</taxon>
        <taxon>Pseudomonadota</taxon>
        <taxon>Alphaproteobacteria</taxon>
        <taxon>Rhodobacterales</taxon>
        <taxon>Roseobacteraceae</taxon>
        <taxon>Roseovarius</taxon>
    </lineage>
</organism>
<reference evidence="2 3" key="1">
    <citation type="submission" date="2013-01" db="EMBL/GenBank/DDBJ databases">
        <authorList>
            <person name="Fiebig A."/>
            <person name="Goeker M."/>
            <person name="Klenk H.-P.P."/>
        </authorList>
    </citation>
    <scope>NUCLEOTIDE SEQUENCE [LARGE SCALE GENOMIC DNA]</scope>
    <source>
        <strain evidence="2 3">DSM 17069</strain>
    </source>
</reference>
<name>A0A0A0HN85_9RHOB</name>
<comment type="caution">
    <text evidence="2">The sequence shown here is derived from an EMBL/GenBank/DDBJ whole genome shotgun (WGS) entry which is preliminary data.</text>
</comment>
<proteinExistence type="predicted"/>
<sequence length="250" mass="27276">MRGLVTLVLCALPVMAQAQAVSSERIEEFVGVMAQYGCRMSPYQADKVMPEAGFADKDETKAITEQLVSEERARILDGQLVVFGGVCGGKLDYSGRERFFAAIADNNCVMTIDEAKLLLPRVGVEMTEVQLLMDKMERMAEIRVSADQKAVFLEPSLCEKFKGLSADMIASNPEITAPQRGPDELRADFIAYMKSAGCRLSRAEADSQLPAAGFTTKELRPVIGKMLQEGEAVMNTADDSLSLSEEVCSQ</sequence>
<evidence type="ECO:0000313" key="3">
    <source>
        <dbReference type="Proteomes" id="UP000030021"/>
    </source>
</evidence>
<dbReference type="PATRIC" id="fig|1288298.3.peg.1525"/>
<keyword evidence="1" id="KW-0732">Signal</keyword>
<dbReference type="HOGENOM" id="CLU_1110738_0_0_5"/>
<evidence type="ECO:0000313" key="2">
    <source>
        <dbReference type="EMBL" id="KGM88675.1"/>
    </source>
</evidence>
<gene>
    <name evidence="2" type="ORF">rosmuc_01512</name>
</gene>